<feature type="compositionally biased region" description="Basic and acidic residues" evidence="1">
    <location>
        <begin position="87"/>
        <end position="102"/>
    </location>
</feature>
<feature type="compositionally biased region" description="Basic residues" evidence="1">
    <location>
        <begin position="14"/>
        <end position="37"/>
    </location>
</feature>
<sequence length="115" mass="13269">MALRRHAFRDAPRHKSVPHRAIKVGRRASRTACRRRASHDSHVTTSDVESPEMNTGAVLTLVPTLRVDMHFVTLRVTGLRSTAQSRSDAERPERHVDAERRTIVTQQRQTWRARR</sequence>
<gene>
    <name evidence="2" type="ORF">PMA4326_010455</name>
</gene>
<dbReference type="EMBL" id="CP047260">
    <property type="protein sequence ID" value="QHE97000.1"/>
    <property type="molecule type" value="Genomic_DNA"/>
</dbReference>
<feature type="compositionally biased region" description="Polar residues" evidence="1">
    <location>
        <begin position="103"/>
        <end position="115"/>
    </location>
</feature>
<accession>A0A8T8C008</accession>
<proteinExistence type="predicted"/>
<evidence type="ECO:0000256" key="1">
    <source>
        <dbReference type="SAM" id="MobiDB-lite"/>
    </source>
</evidence>
<organism evidence="2 3">
    <name type="scientific">Pseudomonas syringae pv. maculicola str. ES4326</name>
    <dbReference type="NCBI Taxonomy" id="629265"/>
    <lineage>
        <taxon>Bacteria</taxon>
        <taxon>Pseudomonadati</taxon>
        <taxon>Pseudomonadota</taxon>
        <taxon>Gammaproteobacteria</taxon>
        <taxon>Pseudomonadales</taxon>
        <taxon>Pseudomonadaceae</taxon>
        <taxon>Pseudomonas</taxon>
    </lineage>
</organism>
<dbReference type="AntiFam" id="ANF00261">
    <property type="entry name" value="Protein of unknown function (DUF1534)"/>
</dbReference>
<evidence type="ECO:0000313" key="2">
    <source>
        <dbReference type="EMBL" id="QHE97000.1"/>
    </source>
</evidence>
<evidence type="ECO:0000313" key="3">
    <source>
        <dbReference type="Proteomes" id="UP000003811"/>
    </source>
</evidence>
<feature type="region of interest" description="Disordered" evidence="1">
    <location>
        <begin position="1"/>
        <end position="53"/>
    </location>
</feature>
<feature type="region of interest" description="Disordered" evidence="1">
    <location>
        <begin position="80"/>
        <end position="115"/>
    </location>
</feature>
<name>A0A8T8C008_PSEYM</name>
<reference evidence="2 3" key="1">
    <citation type="journal article" date="2011" name="PLoS Pathog.">
        <title>Dynamic evolution of pathogenicity revealed by sequencing and comparative genomics of 19 Pseudomonas syringae isolates.</title>
        <authorList>
            <person name="Baltrus D.A."/>
            <person name="Nishimura M.T."/>
            <person name="Romanchuk A."/>
            <person name="Chang J.H."/>
            <person name="Mukhtar M.S."/>
            <person name="Cherkis K."/>
            <person name="Roach J."/>
            <person name="Grant S.R."/>
            <person name="Jones C.D."/>
            <person name="Dangl J.L."/>
        </authorList>
    </citation>
    <scope>NUCLEOTIDE SEQUENCE [LARGE SCALE GENOMIC DNA]</scope>
    <source>
        <strain evidence="2 3">ES4326</strain>
    </source>
</reference>
<protein>
    <submittedName>
        <fullName evidence="2">DUF1534 domain-containing protein</fullName>
    </submittedName>
</protein>
<dbReference type="Proteomes" id="UP000003811">
    <property type="component" value="Chromosome"/>
</dbReference>
<dbReference type="AlphaFoldDB" id="A0A8T8C008"/>